<evidence type="ECO:0000313" key="3">
    <source>
        <dbReference type="Proteomes" id="UP001501175"/>
    </source>
</evidence>
<sequence length="111" mass="12128">METLHQETTGRLTNPRQYRQYPTVLAGEGRKLTKEEKEDLSRLVDDDGYQPDTSSAEEAPGTGTSLGNNDGTQTLPDSNDIGESAPSGNNFGERPPATNDDQERWTGRSNS</sequence>
<protein>
    <submittedName>
        <fullName evidence="2">Uncharacterized protein</fullName>
    </submittedName>
</protein>
<dbReference type="RefSeq" id="WP_345248277.1">
    <property type="nucleotide sequence ID" value="NZ_BAABHD010000082.1"/>
</dbReference>
<feature type="compositionally biased region" description="Basic and acidic residues" evidence="1">
    <location>
        <begin position="28"/>
        <end position="45"/>
    </location>
</feature>
<dbReference type="Proteomes" id="UP001501175">
    <property type="component" value="Unassembled WGS sequence"/>
</dbReference>
<evidence type="ECO:0000256" key="1">
    <source>
        <dbReference type="SAM" id="MobiDB-lite"/>
    </source>
</evidence>
<comment type="caution">
    <text evidence="2">The sequence shown here is derived from an EMBL/GenBank/DDBJ whole genome shotgun (WGS) entry which is preliminary data.</text>
</comment>
<gene>
    <name evidence="2" type="ORF">GCM10023189_50230</name>
</gene>
<proteinExistence type="predicted"/>
<feature type="compositionally biased region" description="Polar residues" evidence="1">
    <location>
        <begin position="1"/>
        <end position="17"/>
    </location>
</feature>
<feature type="compositionally biased region" description="Polar residues" evidence="1">
    <location>
        <begin position="51"/>
        <end position="77"/>
    </location>
</feature>
<feature type="region of interest" description="Disordered" evidence="1">
    <location>
        <begin position="1"/>
        <end position="111"/>
    </location>
</feature>
<dbReference type="EMBL" id="BAABHD010000082">
    <property type="protein sequence ID" value="GAA4467144.1"/>
    <property type="molecule type" value="Genomic_DNA"/>
</dbReference>
<evidence type="ECO:0000313" key="2">
    <source>
        <dbReference type="EMBL" id="GAA4467144.1"/>
    </source>
</evidence>
<organism evidence="2 3">
    <name type="scientific">Nibrella saemangeumensis</name>
    <dbReference type="NCBI Taxonomy" id="1084526"/>
    <lineage>
        <taxon>Bacteria</taxon>
        <taxon>Pseudomonadati</taxon>
        <taxon>Bacteroidota</taxon>
        <taxon>Cytophagia</taxon>
        <taxon>Cytophagales</taxon>
        <taxon>Spirosomataceae</taxon>
        <taxon>Nibrella</taxon>
    </lineage>
</organism>
<keyword evidence="3" id="KW-1185">Reference proteome</keyword>
<reference evidence="3" key="1">
    <citation type="journal article" date="2019" name="Int. J. Syst. Evol. Microbiol.">
        <title>The Global Catalogue of Microorganisms (GCM) 10K type strain sequencing project: providing services to taxonomists for standard genome sequencing and annotation.</title>
        <authorList>
            <consortium name="The Broad Institute Genomics Platform"/>
            <consortium name="The Broad Institute Genome Sequencing Center for Infectious Disease"/>
            <person name="Wu L."/>
            <person name="Ma J."/>
        </authorList>
    </citation>
    <scope>NUCLEOTIDE SEQUENCE [LARGE SCALE GENOMIC DNA]</scope>
    <source>
        <strain evidence="3">JCM 17927</strain>
    </source>
</reference>
<feature type="compositionally biased region" description="Basic and acidic residues" evidence="1">
    <location>
        <begin position="101"/>
        <end position="111"/>
    </location>
</feature>
<accession>A0ABP8NGT8</accession>
<name>A0ABP8NGT8_9BACT</name>